<reference evidence="1 2" key="1">
    <citation type="submission" date="2019-08" db="EMBL/GenBank/DDBJ databases">
        <title>Whole genome of Aphis craccivora.</title>
        <authorList>
            <person name="Voronova N.V."/>
            <person name="Shulinski R.S."/>
            <person name="Bandarenka Y.V."/>
            <person name="Zhorov D.G."/>
            <person name="Warner D."/>
        </authorList>
    </citation>
    <scope>NUCLEOTIDE SEQUENCE [LARGE SCALE GENOMIC DNA]</scope>
    <source>
        <strain evidence="1">180601</strain>
        <tissue evidence="1">Whole Body</tissue>
    </source>
</reference>
<comment type="caution">
    <text evidence="1">The sequence shown here is derived from an EMBL/GenBank/DDBJ whole genome shotgun (WGS) entry which is preliminary data.</text>
</comment>
<dbReference type="EMBL" id="VUJU01007266">
    <property type="protein sequence ID" value="KAF0746304.1"/>
    <property type="molecule type" value="Genomic_DNA"/>
</dbReference>
<dbReference type="Proteomes" id="UP000478052">
    <property type="component" value="Unassembled WGS sequence"/>
</dbReference>
<name>A0A6G0Y004_APHCR</name>
<gene>
    <name evidence="1" type="ORF">FWK35_00022179</name>
</gene>
<proteinExistence type="predicted"/>
<keyword evidence="2" id="KW-1185">Reference proteome</keyword>
<evidence type="ECO:0000313" key="2">
    <source>
        <dbReference type="Proteomes" id="UP000478052"/>
    </source>
</evidence>
<evidence type="ECO:0000313" key="1">
    <source>
        <dbReference type="EMBL" id="KAF0746304.1"/>
    </source>
</evidence>
<dbReference type="OrthoDB" id="7968125at2759"/>
<organism evidence="1 2">
    <name type="scientific">Aphis craccivora</name>
    <name type="common">Cowpea aphid</name>
    <dbReference type="NCBI Taxonomy" id="307492"/>
    <lineage>
        <taxon>Eukaryota</taxon>
        <taxon>Metazoa</taxon>
        <taxon>Ecdysozoa</taxon>
        <taxon>Arthropoda</taxon>
        <taxon>Hexapoda</taxon>
        <taxon>Insecta</taxon>
        <taxon>Pterygota</taxon>
        <taxon>Neoptera</taxon>
        <taxon>Paraneoptera</taxon>
        <taxon>Hemiptera</taxon>
        <taxon>Sternorrhyncha</taxon>
        <taxon>Aphidomorpha</taxon>
        <taxon>Aphidoidea</taxon>
        <taxon>Aphididae</taxon>
        <taxon>Aphidini</taxon>
        <taxon>Aphis</taxon>
        <taxon>Aphis</taxon>
    </lineage>
</organism>
<protein>
    <submittedName>
        <fullName evidence="1">Uncharacterized protein</fullName>
    </submittedName>
</protein>
<dbReference type="AlphaFoldDB" id="A0A6G0Y004"/>
<sequence length="81" mass="9346">MDYTKKFGSISNFVQGKLWKEKISRYEGKIVFPYFLYVDDFEINNPLGSHATFQSIAAFYYSFPLAQNNSKLSNTFLAALI</sequence>
<accession>A0A6G0Y004</accession>